<accession>G4QNY1</accession>
<keyword evidence="1" id="KW-0812">Transmembrane</keyword>
<proteinExistence type="predicted"/>
<feature type="transmembrane region" description="Helical" evidence="1">
    <location>
        <begin position="18"/>
        <end position="36"/>
    </location>
</feature>
<sequence length="295" mass="32876">MSDQETQSPNQMTQMKPYLIAAGVLVVILVVAFFWSGSDEEVPVISAPVPVTSVQPTLNEIAAADELENTQDESDVFEGTPEIQPLEIETGQDIEPLPEIVAPEPLDESDDAVKSAFVAIASSPLVAEYLVDDSLLQKFVINVNSIANQEMSRNHSLIAPPEEKFSVYQQADRQWIDADSFKRYNPYIDALESMSTDDLIEIMNTYRPTLEAKFAEISAPNTTFNDALLNAIDELLDTPIVPLPIEVYSDSVMFKFKDEKLESLSAPQKQLIRTGPENTRRIKDVLRNLQDALKE</sequence>
<dbReference type="STRING" id="1085623.GNIT_3595"/>
<dbReference type="RefSeq" id="WP_014110560.1">
    <property type="nucleotide sequence ID" value="NC_016041.1"/>
</dbReference>
<dbReference type="Pfam" id="PF11219">
    <property type="entry name" value="DUF3014"/>
    <property type="match status" value="1"/>
</dbReference>
<dbReference type="EMBL" id="CP003060">
    <property type="protein sequence ID" value="AEP31689.1"/>
    <property type="molecule type" value="Genomic_DNA"/>
</dbReference>
<organism evidence="2 3">
    <name type="scientific">Glaciecola nitratireducens (strain JCM 12485 / KCTC 12276 / FR1064)</name>
    <dbReference type="NCBI Taxonomy" id="1085623"/>
    <lineage>
        <taxon>Bacteria</taxon>
        <taxon>Pseudomonadati</taxon>
        <taxon>Pseudomonadota</taxon>
        <taxon>Gammaproteobacteria</taxon>
        <taxon>Alteromonadales</taxon>
        <taxon>Alteromonadaceae</taxon>
        <taxon>Brumicola</taxon>
    </lineage>
</organism>
<protein>
    <recommendedName>
        <fullName evidence="4">DUF3014 domain-containing protein</fullName>
    </recommendedName>
</protein>
<name>G4QNY1_GLANF</name>
<reference evidence="2 3" key="1">
    <citation type="journal article" date="2011" name="J. Bacteriol.">
        <title>Complete genome sequence of seawater bacterium Glaciecola nitratireducens FR1064T.</title>
        <authorList>
            <person name="Bian F."/>
            <person name="Qin Q.L."/>
            <person name="Xie B.B."/>
            <person name="Shu Y.L."/>
            <person name="Zhang X.Y."/>
            <person name="Yu Y."/>
            <person name="Chen B."/>
            <person name="Chen X.L."/>
            <person name="Zhou B.C."/>
            <person name="Zhang Y.Z."/>
        </authorList>
    </citation>
    <scope>NUCLEOTIDE SEQUENCE [LARGE SCALE GENOMIC DNA]</scope>
    <source>
        <strain evidence="3">JCM 12485 / KCTC 12276 / FR1064</strain>
    </source>
</reference>
<gene>
    <name evidence="2" type="ordered locus">GNIT_3595</name>
</gene>
<evidence type="ECO:0008006" key="4">
    <source>
        <dbReference type="Google" id="ProtNLM"/>
    </source>
</evidence>
<dbReference type="AlphaFoldDB" id="G4QNY1"/>
<keyword evidence="1" id="KW-1133">Transmembrane helix</keyword>
<dbReference type="eggNOG" id="COG1711">
    <property type="taxonomic scope" value="Bacteria"/>
</dbReference>
<dbReference type="KEGG" id="gni:GNIT_3595"/>
<evidence type="ECO:0000313" key="3">
    <source>
        <dbReference type="Proteomes" id="UP000009282"/>
    </source>
</evidence>
<evidence type="ECO:0000313" key="2">
    <source>
        <dbReference type="EMBL" id="AEP31689.1"/>
    </source>
</evidence>
<dbReference type="OrthoDB" id="5502479at2"/>
<keyword evidence="1" id="KW-0472">Membrane</keyword>
<evidence type="ECO:0000256" key="1">
    <source>
        <dbReference type="SAM" id="Phobius"/>
    </source>
</evidence>
<dbReference type="Proteomes" id="UP000009282">
    <property type="component" value="Chromosome"/>
</dbReference>
<keyword evidence="3" id="KW-1185">Reference proteome</keyword>
<dbReference type="HOGENOM" id="CLU_068472_1_0_6"/>
<dbReference type="InterPro" id="IPR021382">
    <property type="entry name" value="DUF3014"/>
</dbReference>